<feature type="compositionally biased region" description="Acidic residues" evidence="1">
    <location>
        <begin position="65"/>
        <end position="77"/>
    </location>
</feature>
<gene>
    <name evidence="2" type="ORF">ACFQO7_34465</name>
</gene>
<protein>
    <submittedName>
        <fullName evidence="2">Uncharacterized protein</fullName>
    </submittedName>
</protein>
<keyword evidence="3" id="KW-1185">Reference proteome</keyword>
<accession>A0ABW2H5S5</accession>
<feature type="region of interest" description="Disordered" evidence="1">
    <location>
        <begin position="58"/>
        <end position="77"/>
    </location>
</feature>
<evidence type="ECO:0000313" key="3">
    <source>
        <dbReference type="Proteomes" id="UP001596392"/>
    </source>
</evidence>
<evidence type="ECO:0000256" key="1">
    <source>
        <dbReference type="SAM" id="MobiDB-lite"/>
    </source>
</evidence>
<proteinExistence type="predicted"/>
<organism evidence="2 3">
    <name type="scientific">Catellatospora aurea</name>
    <dbReference type="NCBI Taxonomy" id="1337874"/>
    <lineage>
        <taxon>Bacteria</taxon>
        <taxon>Bacillati</taxon>
        <taxon>Actinomycetota</taxon>
        <taxon>Actinomycetes</taxon>
        <taxon>Micromonosporales</taxon>
        <taxon>Micromonosporaceae</taxon>
        <taxon>Catellatospora</taxon>
    </lineage>
</organism>
<comment type="caution">
    <text evidence="2">The sequence shown here is derived from an EMBL/GenBank/DDBJ whole genome shotgun (WGS) entry which is preliminary data.</text>
</comment>
<name>A0ABW2H5S5_9ACTN</name>
<reference evidence="3" key="1">
    <citation type="journal article" date="2019" name="Int. J. Syst. Evol. Microbiol.">
        <title>The Global Catalogue of Microorganisms (GCM) 10K type strain sequencing project: providing services to taxonomists for standard genome sequencing and annotation.</title>
        <authorList>
            <consortium name="The Broad Institute Genomics Platform"/>
            <consortium name="The Broad Institute Genome Sequencing Center for Infectious Disease"/>
            <person name="Wu L."/>
            <person name="Ma J."/>
        </authorList>
    </citation>
    <scope>NUCLEOTIDE SEQUENCE [LARGE SCALE GENOMIC DNA]</scope>
    <source>
        <strain evidence="3">CGMCC 1.9106</strain>
    </source>
</reference>
<evidence type="ECO:0000313" key="2">
    <source>
        <dbReference type="EMBL" id="MFC7247595.1"/>
    </source>
</evidence>
<sequence length="166" mass="17998">MNSTASQEPIRLVYGHAELHDSLAFADATTAAAEAAEIRAIAAAATWGEARRLQTRHVDNPVAFDDPDDDPNTEPDDAAFDIKEVGPVIDGDWPPMVTSRAFDLLPEDLQARFGAGEFTAFNGDFLHIPVEREAELVAELRGRGIEVTRDDALINELDGRGFNPVG</sequence>
<dbReference type="RefSeq" id="WP_376810316.1">
    <property type="nucleotide sequence ID" value="NZ_JBHTAC010000060.1"/>
</dbReference>
<dbReference type="Proteomes" id="UP001596392">
    <property type="component" value="Unassembled WGS sequence"/>
</dbReference>
<dbReference type="EMBL" id="JBHTAC010000060">
    <property type="protein sequence ID" value="MFC7247595.1"/>
    <property type="molecule type" value="Genomic_DNA"/>
</dbReference>